<evidence type="ECO:0000313" key="7">
    <source>
        <dbReference type="Proteomes" id="UP000641853"/>
    </source>
</evidence>
<dbReference type="InterPro" id="IPR050613">
    <property type="entry name" value="Sec_Metabolite_Reg"/>
</dbReference>
<feature type="region of interest" description="Disordered" evidence="5">
    <location>
        <begin position="44"/>
        <end position="83"/>
    </location>
</feature>
<dbReference type="EMBL" id="JACBAG010001776">
    <property type="protein sequence ID" value="KAF7182491.1"/>
    <property type="molecule type" value="Genomic_DNA"/>
</dbReference>
<comment type="subcellular location">
    <subcellularLocation>
        <location evidence="1">Nucleus</location>
    </subcellularLocation>
</comment>
<keyword evidence="4" id="KW-0539">Nucleus</keyword>
<proteinExistence type="predicted"/>
<keyword evidence="2" id="KW-0805">Transcription regulation</keyword>
<evidence type="ECO:0000256" key="5">
    <source>
        <dbReference type="SAM" id="MobiDB-lite"/>
    </source>
</evidence>
<evidence type="ECO:0008006" key="8">
    <source>
        <dbReference type="Google" id="ProtNLM"/>
    </source>
</evidence>
<evidence type="ECO:0000256" key="4">
    <source>
        <dbReference type="ARBA" id="ARBA00023242"/>
    </source>
</evidence>
<dbReference type="PANTHER" id="PTHR31001">
    <property type="entry name" value="UNCHARACTERIZED TRANSCRIPTIONAL REGULATORY PROTEIN"/>
    <property type="match status" value="1"/>
</dbReference>
<dbReference type="CDD" id="cd12148">
    <property type="entry name" value="fungal_TF_MHR"/>
    <property type="match status" value="1"/>
</dbReference>
<name>A0A8H6QYC9_9EURO</name>
<sequence length="663" mass="74880">MENPRRVSPVGSLKSAATMHRSADDAGLVACQKRYRYYRVEKDAGRLSRSASPEKQPRNRITTGEQCPSLEEEGASPDLSPSGYVGSSSILSICPSFSPVISRKPAHRRDMDPWPFDFVKQQFRKLLASSGCVEQLILQYYDSGRFTVIPRPLVLDPISTLLRELSASRNEEAFLDNHLANARRNLHKRFPSLSAHTSVTDFLGYFSADNFRLEFVGLVFALAGVSLFYSQQNLAAELYAASKVCMGICEEYNQVNDLTVWSRYMNFLLASILFGDASNILYHRANEFTAELFVMGFHRLMSSPPDVPFFILETRKRIFASAVAKDKSLSTFLGRAPRIDCDFCDLPTPFDLDDEEVLLEGSRLDTALQALDRDGWKRPAGVDEPIRPASLIRLRYHQAHLREKILRLSLGNRTKTFSETLATLYGEYQDAWSKIPSHYRYNKSVWEKSNPQLCVALLIVHLDYLYSGFLIERMLTEDGQTTKTCLLATSAKLLSGVLEFVQQQHCFPELRERFTWMFLFYGLPGAGTLATELHHSTLRGVPLQTTIPCASIIRDLSVLLAWFERKSFPDRPDFLVCVQISKVIGALLDDTLNKGRPSSQRAIQPGKQQAQWYSPSLSHPGSASHSHLGMVQPLPDAMTSQDFLNWFDDLVWDDPSMNLDSII</sequence>
<gene>
    <name evidence="6" type="ORF">CNMCM7691_002061</name>
</gene>
<feature type="region of interest" description="Disordered" evidence="5">
    <location>
        <begin position="1"/>
        <end position="23"/>
    </location>
</feature>
<dbReference type="PANTHER" id="PTHR31001:SF40">
    <property type="entry name" value="ZN(II)2CYS6 TRANSCRIPTION FACTOR (EUROFUNG)"/>
    <property type="match status" value="1"/>
</dbReference>
<comment type="caution">
    <text evidence="6">The sequence shown here is derived from an EMBL/GenBank/DDBJ whole genome shotgun (WGS) entry which is preliminary data.</text>
</comment>
<accession>A0A8H6QYC9</accession>
<dbReference type="GO" id="GO:0005634">
    <property type="term" value="C:nucleus"/>
    <property type="evidence" value="ECO:0007669"/>
    <property type="project" value="UniProtKB-SubCell"/>
</dbReference>
<dbReference type="Proteomes" id="UP000641853">
    <property type="component" value="Unassembled WGS sequence"/>
</dbReference>
<protein>
    <recommendedName>
        <fullName evidence="8">Transcription factor domain-containing protein</fullName>
    </recommendedName>
</protein>
<keyword evidence="3" id="KW-0804">Transcription</keyword>
<evidence type="ECO:0000256" key="1">
    <source>
        <dbReference type="ARBA" id="ARBA00004123"/>
    </source>
</evidence>
<feature type="compositionally biased region" description="Polar residues" evidence="5">
    <location>
        <begin position="49"/>
        <end position="66"/>
    </location>
</feature>
<evidence type="ECO:0000256" key="3">
    <source>
        <dbReference type="ARBA" id="ARBA00023163"/>
    </source>
</evidence>
<organism evidence="6 7">
    <name type="scientific">Aspergillus felis</name>
    <dbReference type="NCBI Taxonomy" id="1287682"/>
    <lineage>
        <taxon>Eukaryota</taxon>
        <taxon>Fungi</taxon>
        <taxon>Dikarya</taxon>
        <taxon>Ascomycota</taxon>
        <taxon>Pezizomycotina</taxon>
        <taxon>Eurotiomycetes</taxon>
        <taxon>Eurotiomycetidae</taxon>
        <taxon>Eurotiales</taxon>
        <taxon>Aspergillaceae</taxon>
        <taxon>Aspergillus</taxon>
        <taxon>Aspergillus subgen. Fumigati</taxon>
    </lineage>
</organism>
<evidence type="ECO:0000313" key="6">
    <source>
        <dbReference type="EMBL" id="KAF7182491.1"/>
    </source>
</evidence>
<evidence type="ECO:0000256" key="2">
    <source>
        <dbReference type="ARBA" id="ARBA00023015"/>
    </source>
</evidence>
<reference evidence="6" key="1">
    <citation type="submission" date="2020-06" db="EMBL/GenBank/DDBJ databases">
        <title>Draft genome sequences of strains closely related to Aspergillus parafelis and Aspergillus hiratsukae.</title>
        <authorList>
            <person name="Dos Santos R.A.C."/>
            <person name="Rivero-Menendez O."/>
            <person name="Steenwyk J.L."/>
            <person name="Mead M.E."/>
            <person name="Goldman G.H."/>
            <person name="Alastruey-Izquierdo A."/>
            <person name="Rokas A."/>
        </authorList>
    </citation>
    <scope>NUCLEOTIDE SEQUENCE</scope>
    <source>
        <strain evidence="6">CNM-CM7691</strain>
    </source>
</reference>
<dbReference type="AlphaFoldDB" id="A0A8H6QYC9"/>
<keyword evidence="7" id="KW-1185">Reference proteome</keyword>